<comment type="caution">
    <text evidence="1">The sequence shown here is derived from an EMBL/GenBank/DDBJ whole genome shotgun (WGS) entry which is preliminary data.</text>
</comment>
<organism evidence="1 2">
    <name type="scientific">Homarus americanus</name>
    <name type="common">American lobster</name>
    <dbReference type="NCBI Taxonomy" id="6706"/>
    <lineage>
        <taxon>Eukaryota</taxon>
        <taxon>Metazoa</taxon>
        <taxon>Ecdysozoa</taxon>
        <taxon>Arthropoda</taxon>
        <taxon>Crustacea</taxon>
        <taxon>Multicrustacea</taxon>
        <taxon>Malacostraca</taxon>
        <taxon>Eumalacostraca</taxon>
        <taxon>Eucarida</taxon>
        <taxon>Decapoda</taxon>
        <taxon>Pleocyemata</taxon>
        <taxon>Astacidea</taxon>
        <taxon>Nephropoidea</taxon>
        <taxon>Nephropidae</taxon>
        <taxon>Homarus</taxon>
    </lineage>
</organism>
<evidence type="ECO:0008006" key="3">
    <source>
        <dbReference type="Google" id="ProtNLM"/>
    </source>
</evidence>
<evidence type="ECO:0000313" key="1">
    <source>
        <dbReference type="EMBL" id="KAG7169578.1"/>
    </source>
</evidence>
<proteinExistence type="predicted"/>
<accession>A0A8J5K8H7</accession>
<evidence type="ECO:0000313" key="2">
    <source>
        <dbReference type="Proteomes" id="UP000747542"/>
    </source>
</evidence>
<reference evidence="1" key="1">
    <citation type="journal article" date="2021" name="Sci. Adv.">
        <title>The American lobster genome reveals insights on longevity, neural, and immune adaptations.</title>
        <authorList>
            <person name="Polinski J.M."/>
            <person name="Zimin A.V."/>
            <person name="Clark K.F."/>
            <person name="Kohn A.B."/>
            <person name="Sadowski N."/>
            <person name="Timp W."/>
            <person name="Ptitsyn A."/>
            <person name="Khanna P."/>
            <person name="Romanova D.Y."/>
            <person name="Williams P."/>
            <person name="Greenwood S.J."/>
            <person name="Moroz L.L."/>
            <person name="Walt D.R."/>
            <person name="Bodnar A.G."/>
        </authorList>
    </citation>
    <scope>NUCLEOTIDE SEQUENCE</scope>
    <source>
        <strain evidence="1">GMGI-L3</strain>
    </source>
</reference>
<gene>
    <name evidence="1" type="ORF">Hamer_G027079</name>
</gene>
<name>A0A8J5K8H7_HOMAM</name>
<dbReference type="EMBL" id="JAHLQT010015796">
    <property type="protein sequence ID" value="KAG7169578.1"/>
    <property type="molecule type" value="Genomic_DNA"/>
</dbReference>
<keyword evidence="2" id="KW-1185">Reference proteome</keyword>
<dbReference type="AlphaFoldDB" id="A0A8J5K8H7"/>
<dbReference type="Proteomes" id="UP000747542">
    <property type="component" value="Unassembled WGS sequence"/>
</dbReference>
<protein>
    <recommendedName>
        <fullName evidence="3">Transposase</fullName>
    </recommendedName>
</protein>
<sequence length="85" mass="10020">MRDMYQRTLQGEDKTNNHAEAANRRLRGQLLQPTIWNFIHALKRVRKGRVEYFENLSAGHEPQPKLLKCRKADERILKIVSEYGS</sequence>